<dbReference type="EC" id="6.3.5.4" evidence="3"/>
<feature type="domain" description="Glutamine amidotransferase type-2" evidence="9">
    <location>
        <begin position="2"/>
        <end position="205"/>
    </location>
</feature>
<comment type="similarity">
    <text evidence="2">Belongs to the asparagine synthetase family.</text>
</comment>
<proteinExistence type="inferred from homology"/>
<dbReference type="Gene3D" id="3.60.20.10">
    <property type="entry name" value="Glutamine Phosphoribosylpyrophosphate, subunit 1, domain 1"/>
    <property type="match status" value="1"/>
</dbReference>
<evidence type="ECO:0000256" key="4">
    <source>
        <dbReference type="ARBA" id="ARBA00022741"/>
    </source>
</evidence>
<keyword evidence="6" id="KW-0061">Asparagine biosynthesis</keyword>
<dbReference type="InterPro" id="IPR001962">
    <property type="entry name" value="Asn_synthase"/>
</dbReference>
<evidence type="ECO:0000313" key="11">
    <source>
        <dbReference type="Proteomes" id="UP000617951"/>
    </source>
</evidence>
<keyword evidence="6" id="KW-0028">Amino-acid biosynthesis</keyword>
<dbReference type="GO" id="GO:0005829">
    <property type="term" value="C:cytosol"/>
    <property type="evidence" value="ECO:0007669"/>
    <property type="project" value="TreeGrafter"/>
</dbReference>
<dbReference type="SUPFAM" id="SSF52402">
    <property type="entry name" value="Adenine nucleotide alpha hydrolases-like"/>
    <property type="match status" value="1"/>
</dbReference>
<dbReference type="PIRSF" id="PIRSF001589">
    <property type="entry name" value="Asn_synthetase_glu-h"/>
    <property type="match status" value="1"/>
</dbReference>
<dbReference type="PANTHER" id="PTHR43284">
    <property type="entry name" value="ASPARAGINE SYNTHETASE (GLUTAMINE-HYDROLYZING)"/>
    <property type="match status" value="1"/>
</dbReference>
<dbReference type="PANTHER" id="PTHR43284:SF1">
    <property type="entry name" value="ASPARAGINE SYNTHETASE"/>
    <property type="match status" value="1"/>
</dbReference>
<dbReference type="InterPro" id="IPR017932">
    <property type="entry name" value="GATase_2_dom"/>
</dbReference>
<organism evidence="10 11">
    <name type="scientific">Guopingia tenuis</name>
    <dbReference type="NCBI Taxonomy" id="2763656"/>
    <lineage>
        <taxon>Bacteria</taxon>
        <taxon>Bacillati</taxon>
        <taxon>Bacillota</taxon>
        <taxon>Clostridia</taxon>
        <taxon>Christensenellales</taxon>
        <taxon>Christensenellaceae</taxon>
        <taxon>Guopingia</taxon>
    </lineage>
</organism>
<evidence type="ECO:0000256" key="2">
    <source>
        <dbReference type="ARBA" id="ARBA00005752"/>
    </source>
</evidence>
<dbReference type="Pfam" id="PF13537">
    <property type="entry name" value="GATase_7"/>
    <property type="match status" value="1"/>
</dbReference>
<dbReference type="Gene3D" id="3.40.50.620">
    <property type="entry name" value="HUPs"/>
    <property type="match status" value="1"/>
</dbReference>
<comment type="pathway">
    <text evidence="1">Amino-acid biosynthesis; L-asparagine biosynthesis; L-asparagine from L-aspartate (L-Gln route): step 1/1.</text>
</comment>
<dbReference type="AlphaFoldDB" id="A0A926DHE9"/>
<dbReference type="Pfam" id="PF00733">
    <property type="entry name" value="Asn_synthase"/>
    <property type="match status" value="1"/>
</dbReference>
<feature type="site" description="Important for beta-aspartyl-AMP intermediate formation" evidence="8">
    <location>
        <position position="367"/>
    </location>
</feature>
<dbReference type="EMBL" id="JACRSS010000001">
    <property type="protein sequence ID" value="MBC8537911.1"/>
    <property type="molecule type" value="Genomic_DNA"/>
</dbReference>
<protein>
    <recommendedName>
        <fullName evidence="3">asparagine synthase (glutamine-hydrolyzing)</fullName>
        <ecNumber evidence="3">6.3.5.4</ecNumber>
    </recommendedName>
</protein>
<reference evidence="10" key="1">
    <citation type="submission" date="2020-08" db="EMBL/GenBank/DDBJ databases">
        <title>Genome public.</title>
        <authorList>
            <person name="Liu C."/>
            <person name="Sun Q."/>
        </authorList>
    </citation>
    <scope>NUCLEOTIDE SEQUENCE</scope>
    <source>
        <strain evidence="10">NSJ-63</strain>
    </source>
</reference>
<evidence type="ECO:0000259" key="9">
    <source>
        <dbReference type="PROSITE" id="PS51278"/>
    </source>
</evidence>
<name>A0A926DHE9_9FIRM</name>
<dbReference type="CDD" id="cd01991">
    <property type="entry name" value="Asn_synthase_B_C"/>
    <property type="match status" value="1"/>
</dbReference>
<gene>
    <name evidence="10" type="ORF">H8693_03045</name>
</gene>
<comment type="catalytic activity">
    <reaction evidence="7">
        <text>L-aspartate + L-glutamine + ATP + H2O = L-asparagine + L-glutamate + AMP + diphosphate + H(+)</text>
        <dbReference type="Rhea" id="RHEA:12228"/>
        <dbReference type="ChEBI" id="CHEBI:15377"/>
        <dbReference type="ChEBI" id="CHEBI:15378"/>
        <dbReference type="ChEBI" id="CHEBI:29985"/>
        <dbReference type="ChEBI" id="CHEBI:29991"/>
        <dbReference type="ChEBI" id="CHEBI:30616"/>
        <dbReference type="ChEBI" id="CHEBI:33019"/>
        <dbReference type="ChEBI" id="CHEBI:58048"/>
        <dbReference type="ChEBI" id="CHEBI:58359"/>
        <dbReference type="ChEBI" id="CHEBI:456215"/>
        <dbReference type="EC" id="6.3.5.4"/>
    </reaction>
</comment>
<evidence type="ECO:0000256" key="7">
    <source>
        <dbReference type="ARBA" id="ARBA00048741"/>
    </source>
</evidence>
<dbReference type="InterPro" id="IPR006426">
    <property type="entry name" value="Asn_synth_AEB"/>
</dbReference>
<evidence type="ECO:0000256" key="6">
    <source>
        <dbReference type="ARBA" id="ARBA00022888"/>
    </source>
</evidence>
<dbReference type="GO" id="GO:0004066">
    <property type="term" value="F:asparagine synthase (glutamine-hydrolyzing) activity"/>
    <property type="evidence" value="ECO:0007669"/>
    <property type="project" value="UniProtKB-EC"/>
</dbReference>
<dbReference type="InterPro" id="IPR051786">
    <property type="entry name" value="ASN_synthetase/amidase"/>
</dbReference>
<dbReference type="SUPFAM" id="SSF56235">
    <property type="entry name" value="N-terminal nucleophile aminohydrolases (Ntn hydrolases)"/>
    <property type="match status" value="1"/>
</dbReference>
<accession>A0A926DHE9</accession>
<dbReference type="GO" id="GO:0006529">
    <property type="term" value="P:asparagine biosynthetic process"/>
    <property type="evidence" value="ECO:0007669"/>
    <property type="project" value="UniProtKB-KW"/>
</dbReference>
<dbReference type="GO" id="GO:0005524">
    <property type="term" value="F:ATP binding"/>
    <property type="evidence" value="ECO:0007669"/>
    <property type="project" value="UniProtKB-KW"/>
</dbReference>
<evidence type="ECO:0000256" key="3">
    <source>
        <dbReference type="ARBA" id="ARBA00012737"/>
    </source>
</evidence>
<dbReference type="PROSITE" id="PS51278">
    <property type="entry name" value="GATASE_TYPE_2"/>
    <property type="match status" value="1"/>
</dbReference>
<dbReference type="Proteomes" id="UP000617951">
    <property type="component" value="Unassembled WGS sequence"/>
</dbReference>
<dbReference type="InterPro" id="IPR014729">
    <property type="entry name" value="Rossmann-like_a/b/a_fold"/>
</dbReference>
<keyword evidence="5" id="KW-0067">ATP-binding</keyword>
<evidence type="ECO:0000256" key="8">
    <source>
        <dbReference type="PIRSR" id="PIRSR001589-3"/>
    </source>
</evidence>
<keyword evidence="11" id="KW-1185">Reference proteome</keyword>
<dbReference type="InterPro" id="IPR029055">
    <property type="entry name" value="Ntn_hydrolases_N"/>
</dbReference>
<evidence type="ECO:0000256" key="5">
    <source>
        <dbReference type="ARBA" id="ARBA00022840"/>
    </source>
</evidence>
<evidence type="ECO:0000313" key="10">
    <source>
        <dbReference type="EMBL" id="MBC8537911.1"/>
    </source>
</evidence>
<comment type="caution">
    <text evidence="10">The sequence shown here is derived from an EMBL/GenBank/DDBJ whole genome shotgun (WGS) entry which is preliminary data.</text>
</comment>
<dbReference type="RefSeq" id="WP_249279735.1">
    <property type="nucleotide sequence ID" value="NZ_JACRSS010000001.1"/>
</dbReference>
<evidence type="ECO:0000256" key="1">
    <source>
        <dbReference type="ARBA" id="ARBA00005187"/>
    </source>
</evidence>
<keyword evidence="4" id="KW-0547">Nucleotide-binding</keyword>
<sequence length="604" mass="67557">MSGITGIYQYEKEPSAYYDKVSHMLLTLSHRGAAHQKRFTAGHMAMGICSAQKEFLATTFSFEGVTYSLLLDGEIFPTFRLAETLDCSSHALSPEECLLAYHRLGSGFLKLVDGSFALAIYNHTADELFLARDAMGVRPLFYAQRDGVFYFSSEIKALLQAVPAVLDARGITELFSLSPAASPDHTLFSGIQTLPEGCFLRARHESVHIEPYFSLSYQEHRDSLYETGEKVRHLVERSVHNYVDCEGRPAAFLSGGLDSSILCCLASVYVSNRSKTLQTFSIAYKDNEKYFSQNSYQPDMDDSYIALLLKQLDAEHHTILLEPRELADALEDAVVARDLPGMADIDSSLLLAAREVGASADWVLSGECADEVFCGYPWFHREDLLAGDVFPWSGSLRLRRMVLSPDLAVLPIEETARAAYQGSLSRHMPPVGVAGREHPGLYETNLQWFGGCLLRRKDAMTSYAGLTAKLPFASPFLAQYVYSIPPEILETGSREKGILRYAFSDLLPREIFLRKKNPYPKTFDPAYAGCVRERLRDVLLDPNAPLRPLVDRDALLAWMDSGAAMDTPWFGQLMRGPQFFAFLLQVNIWLEKYHVSLRPGSNPL</sequence>